<reference evidence="1 2" key="1">
    <citation type="submission" date="2018-07" db="EMBL/GenBank/DDBJ databases">
        <title>Draft genome sequence of Ancylomarina sp. M1P.</title>
        <authorList>
            <person name="Yadav S."/>
            <person name="Villanueva L."/>
            <person name="Damste J.S.S."/>
        </authorList>
    </citation>
    <scope>NUCLEOTIDE SEQUENCE [LARGE SCALE GENOMIC DNA]</scope>
    <source>
        <strain evidence="1 2">M1P</strain>
    </source>
</reference>
<accession>A0A425XZX2</accession>
<proteinExistence type="predicted"/>
<name>A0A425XZX2_9BACT</name>
<sequence>MVIRKIGKKMSNIQIWQGPNGVNIPANVNDTNAIVSYANYLSEKQKNQIVAAFQIEAYDMASEYAWKKAMVKLKETISTLGMKFIGEMLGRPDIDEFSTIDTALTDYSTIQLAEQLGVIGNTAALKLKQANELITHYFSKDSEEEIDNISAVQIIKSSVQYILGEEDISIAIEFSQFRERLLNETLSLKDPQVDQLINSPLFYLRTVISILMSSIKSDKGARLEHSLANLNLLIINIWEHLGEKDKWNIGTAYRDVTAAGNTIAASGLKNALLKVGGFDYVPENLRSVTFKNAAKQVIETHFAFNNFYNEPSVVRKLANLGSTIPSPALSECIQAYLAVYLGNPYGVSTDAAEIAEQKLGELTVERWIYYFEKVIHDDDIILRKLWGQNIVNRFAHLLESNGITEILHLPKDNQKLFESILKRDSLRAKNISGNLYNRIKK</sequence>
<protein>
    <submittedName>
        <fullName evidence="1">Uncharacterized protein</fullName>
    </submittedName>
</protein>
<dbReference type="AlphaFoldDB" id="A0A425XZX2"/>
<organism evidence="1 2">
    <name type="scientific">Ancylomarina euxinus</name>
    <dbReference type="NCBI Taxonomy" id="2283627"/>
    <lineage>
        <taxon>Bacteria</taxon>
        <taxon>Pseudomonadati</taxon>
        <taxon>Bacteroidota</taxon>
        <taxon>Bacteroidia</taxon>
        <taxon>Marinilabiliales</taxon>
        <taxon>Marinifilaceae</taxon>
        <taxon>Ancylomarina</taxon>
    </lineage>
</organism>
<gene>
    <name evidence="1" type="ORF">DWB61_11335</name>
</gene>
<evidence type="ECO:0000313" key="1">
    <source>
        <dbReference type="EMBL" id="RRG21005.1"/>
    </source>
</evidence>
<dbReference type="Proteomes" id="UP000285794">
    <property type="component" value="Unassembled WGS sequence"/>
</dbReference>
<comment type="caution">
    <text evidence="1">The sequence shown here is derived from an EMBL/GenBank/DDBJ whole genome shotgun (WGS) entry which is preliminary data.</text>
</comment>
<dbReference type="EMBL" id="QQWG01000010">
    <property type="protein sequence ID" value="RRG21005.1"/>
    <property type="molecule type" value="Genomic_DNA"/>
</dbReference>
<keyword evidence="2" id="KW-1185">Reference proteome</keyword>
<evidence type="ECO:0000313" key="2">
    <source>
        <dbReference type="Proteomes" id="UP000285794"/>
    </source>
</evidence>